<keyword evidence="4" id="KW-1185">Reference proteome</keyword>
<dbReference type="PANTHER" id="PTHR31560">
    <property type="entry name" value="UPF0652 PROTEIN C16A11.03C-RELATED"/>
    <property type="match status" value="1"/>
</dbReference>
<dbReference type="Proteomes" id="UP000193411">
    <property type="component" value="Unassembled WGS sequence"/>
</dbReference>
<reference evidence="3 4" key="1">
    <citation type="submission" date="2016-07" db="EMBL/GenBank/DDBJ databases">
        <title>Pervasive Adenine N6-methylation of Active Genes in Fungi.</title>
        <authorList>
            <consortium name="DOE Joint Genome Institute"/>
            <person name="Mondo S.J."/>
            <person name="Dannebaum R.O."/>
            <person name="Kuo R.C."/>
            <person name="Labutti K."/>
            <person name="Haridas S."/>
            <person name="Kuo A."/>
            <person name="Salamov A."/>
            <person name="Ahrendt S.R."/>
            <person name="Lipzen A."/>
            <person name="Sullivan W."/>
            <person name="Andreopoulos W.B."/>
            <person name="Clum A."/>
            <person name="Lindquist E."/>
            <person name="Daum C."/>
            <person name="Ramamoorthy G.K."/>
            <person name="Gryganskyi A."/>
            <person name="Culley D."/>
            <person name="Magnuson J.K."/>
            <person name="James T.Y."/>
            <person name="O'Malley M.A."/>
            <person name="Stajich J.E."/>
            <person name="Spatafora J.W."/>
            <person name="Visel A."/>
            <person name="Grigoriev I.V."/>
        </authorList>
    </citation>
    <scope>NUCLEOTIDE SEQUENCE [LARGE SCALE GENOMIC DNA]</scope>
    <source>
        <strain evidence="3 4">PL171</strain>
    </source>
</reference>
<evidence type="ECO:0000313" key="3">
    <source>
        <dbReference type="EMBL" id="ORZ36410.1"/>
    </source>
</evidence>
<evidence type="ECO:0000313" key="4">
    <source>
        <dbReference type="Proteomes" id="UP000193411"/>
    </source>
</evidence>
<comment type="caution">
    <text evidence="3">The sequence shown here is derived from an EMBL/GenBank/DDBJ whole genome shotgun (WGS) entry which is preliminary data.</text>
</comment>
<evidence type="ECO:0000259" key="2">
    <source>
        <dbReference type="Pfam" id="PF09418"/>
    </source>
</evidence>
<dbReference type="Pfam" id="PF09418">
    <property type="entry name" value="DUF2009"/>
    <property type="match status" value="1"/>
</dbReference>
<dbReference type="InterPro" id="IPR018553">
    <property type="entry name" value="E2_Ub-conjug_enz"/>
</dbReference>
<organism evidence="3 4">
    <name type="scientific">Catenaria anguillulae PL171</name>
    <dbReference type="NCBI Taxonomy" id="765915"/>
    <lineage>
        <taxon>Eukaryota</taxon>
        <taxon>Fungi</taxon>
        <taxon>Fungi incertae sedis</taxon>
        <taxon>Blastocladiomycota</taxon>
        <taxon>Blastocladiomycetes</taxon>
        <taxon>Blastocladiales</taxon>
        <taxon>Catenariaceae</taxon>
        <taxon>Catenaria</taxon>
    </lineage>
</organism>
<dbReference type="PANTHER" id="PTHR31560:SF0">
    <property type="entry name" value="UPF0652 PROTEIN C22H10.08"/>
    <property type="match status" value="1"/>
</dbReference>
<evidence type="ECO:0000256" key="1">
    <source>
        <dbReference type="SAM" id="MobiDB-lite"/>
    </source>
</evidence>
<dbReference type="InterPro" id="IPR057668">
    <property type="entry name" value="E2_Ub-conjug_enz_C"/>
</dbReference>
<feature type="domain" description="Non-canonical E2 ubiquitin-conjugating enzyme C-terminal" evidence="2">
    <location>
        <begin position="187"/>
        <end position="654"/>
    </location>
</feature>
<name>A0A1Y2HPA0_9FUNG</name>
<feature type="region of interest" description="Disordered" evidence="1">
    <location>
        <begin position="147"/>
        <end position="167"/>
    </location>
</feature>
<sequence>MRTRYGLPSESAQATAQRQAHLASILAGTASAADDAALAALTDPNSASSAAANGNGSGDSDDIDHLFDPSLCFDCQDHPADLVCHGCNDDKYCSVCWTARHARIPARKGHKTASMSGASDVANAEGAIDKQDAEGDTVMSDDVASSLTAATSSRGTADQSDSAAATLPAPTPTLNVDAFGDWMTDRCQWIPVRLTLEERKLLRLLDAALRVSEYTDKVDVLAAGSRTQRMVAQIREVCQILAGLVVAADYQLGQELFADRDFAANAQWFAHVFELGRRHKIQNPEKMRITYGKMIYLLQDAQLPEVQRLLGFSLVVPIKTVHRVLTDHDALGLLRDPLILDATAEILPEGKPRRQVDLEIRRKEAAVATLARKYARGKLTIDHVQQLLYSIGDHHHYLRFHRDPCDRMIKYLAQYFHPEEPRDDRTHLGIRAGVEGARLTHSHAKQFAYVYQSLALWREVAHEMYMLWALAENDLLAPSGYRLRHTGQGLNRVQACPQVARAMHNILRKTQARVGAWQGSSVFHFGDDNVPNALMFIDKYTQVPRILLPLLKTLDRIGPEIADHVQLREFLVAMYGRAEGLGVGDEDKLVGNARVHVLNDFFRHAFDGSGADNFNSAGSCIDGRLTSAWNWCSQVEKKAYFPLFLLTGFVGFDGESFDV</sequence>
<accession>A0A1Y2HPA0</accession>
<dbReference type="AlphaFoldDB" id="A0A1Y2HPA0"/>
<dbReference type="CDD" id="cd19757">
    <property type="entry name" value="Bbox1"/>
    <property type="match status" value="1"/>
</dbReference>
<proteinExistence type="predicted"/>
<dbReference type="OrthoDB" id="406045at2759"/>
<dbReference type="SUPFAM" id="SSF57845">
    <property type="entry name" value="B-box zinc-binding domain"/>
    <property type="match status" value="1"/>
</dbReference>
<protein>
    <recommendedName>
        <fullName evidence="2">Non-canonical E2 ubiquitin-conjugating enzyme C-terminal domain-containing protein</fullName>
    </recommendedName>
</protein>
<feature type="compositionally biased region" description="Polar residues" evidence="1">
    <location>
        <begin position="147"/>
        <end position="162"/>
    </location>
</feature>
<dbReference type="EMBL" id="MCFL01000017">
    <property type="protein sequence ID" value="ORZ36410.1"/>
    <property type="molecule type" value="Genomic_DNA"/>
</dbReference>
<gene>
    <name evidence="3" type="ORF">BCR44DRAFT_122036</name>
</gene>